<feature type="domain" description="Peptidoglycan binding-like" evidence="1">
    <location>
        <begin position="9"/>
        <end position="71"/>
    </location>
</feature>
<dbReference type="Pfam" id="PF01471">
    <property type="entry name" value="PG_binding_1"/>
    <property type="match status" value="1"/>
</dbReference>
<dbReference type="Proteomes" id="UP000825933">
    <property type="component" value="Unassembled WGS sequence"/>
</dbReference>
<keyword evidence="3" id="KW-1185">Reference proteome</keyword>
<evidence type="ECO:0000313" key="2">
    <source>
        <dbReference type="EMBL" id="MBZ2167026.1"/>
    </source>
</evidence>
<proteinExistence type="predicted"/>
<dbReference type="InterPro" id="IPR002477">
    <property type="entry name" value="Peptidoglycan-bd-like"/>
</dbReference>
<dbReference type="RefSeq" id="WP_223792564.1">
    <property type="nucleotide sequence ID" value="NZ_JAIOUQ010000017.1"/>
</dbReference>
<dbReference type="InterPro" id="IPR036366">
    <property type="entry name" value="PGBDSf"/>
</dbReference>
<dbReference type="SUPFAM" id="SSF47090">
    <property type="entry name" value="PGBD-like"/>
    <property type="match status" value="1"/>
</dbReference>
<comment type="caution">
    <text evidence="2">The sequence shown here is derived from an EMBL/GenBank/DDBJ whole genome shotgun (WGS) entry which is preliminary data.</text>
</comment>
<accession>A0A8T5UYM0</accession>
<organism evidence="2 3">
    <name type="scientific">Methanobacterium spitsbergense</name>
    <dbReference type="NCBI Taxonomy" id="2874285"/>
    <lineage>
        <taxon>Archaea</taxon>
        <taxon>Methanobacteriati</taxon>
        <taxon>Methanobacteriota</taxon>
        <taxon>Methanomada group</taxon>
        <taxon>Methanobacteria</taxon>
        <taxon>Methanobacteriales</taxon>
        <taxon>Methanobacteriaceae</taxon>
        <taxon>Methanobacterium</taxon>
    </lineage>
</organism>
<dbReference type="EMBL" id="JAIOUQ010000017">
    <property type="protein sequence ID" value="MBZ2167026.1"/>
    <property type="molecule type" value="Genomic_DNA"/>
</dbReference>
<dbReference type="InterPro" id="IPR036365">
    <property type="entry name" value="PGBD-like_sf"/>
</dbReference>
<dbReference type="Gene3D" id="1.10.101.10">
    <property type="entry name" value="PGBD-like superfamily/PGBD"/>
    <property type="match status" value="1"/>
</dbReference>
<dbReference type="AlphaFoldDB" id="A0A8T5UYM0"/>
<name>A0A8T5UYM0_9EURY</name>
<gene>
    <name evidence="2" type="ORF">K8N75_13355</name>
</gene>
<sequence length="189" mass="21434">MRTLEAGMSGTDVTTLKTWLNKYGFKDDKGLKLNTGSNLFDVSTRQALKRFQRKVGLVDTGKFDAITQKMLPKYKPGDSVPVQKDIDGCWTSPRYLMDSNMKQDTNTWCALNVIQQVWKEMFNIFITEESLYKYGYTGPSGTGPAEIKAILMKLANKYNVKIKIETYSKKEISWDDIGIAVARTDKGVF</sequence>
<reference evidence="3" key="1">
    <citation type="journal article" date="2022" name="Microbiol. Resour. Announc.">
        <title>Draft Genome Sequence of a Methanogenic Archaeon from West Spitsbergen Permafrost.</title>
        <authorList>
            <person name="Trubitsyn V."/>
            <person name="Rivkina E."/>
            <person name="Shcherbakova V."/>
        </authorList>
    </citation>
    <scope>NUCLEOTIDE SEQUENCE [LARGE SCALE GENOMIC DNA]</scope>
    <source>
        <strain evidence="3">VT</strain>
    </source>
</reference>
<evidence type="ECO:0000259" key="1">
    <source>
        <dbReference type="Pfam" id="PF01471"/>
    </source>
</evidence>
<protein>
    <submittedName>
        <fullName evidence="2">Peptidoglycan-binding protein</fullName>
    </submittedName>
</protein>
<evidence type="ECO:0000313" key="3">
    <source>
        <dbReference type="Proteomes" id="UP000825933"/>
    </source>
</evidence>